<protein>
    <submittedName>
        <fullName evidence="1">Uncharacterized protein</fullName>
    </submittedName>
</protein>
<evidence type="ECO:0000313" key="2">
    <source>
        <dbReference type="Proteomes" id="UP000261620"/>
    </source>
</evidence>
<dbReference type="PANTHER" id="PTHR46848:SF1">
    <property type="entry name" value="REGULATOR OF G-PROTEIN SIGNALING 3"/>
    <property type="match status" value="1"/>
</dbReference>
<dbReference type="PANTHER" id="PTHR46848">
    <property type="entry name" value="REGULATOR OF G-PROTEIN SIGNALING 3"/>
    <property type="match status" value="1"/>
</dbReference>
<dbReference type="AlphaFoldDB" id="A0A3Q3XG53"/>
<dbReference type="STRING" id="94237.ENSMMOP00000027850"/>
<dbReference type="GO" id="GO:0005886">
    <property type="term" value="C:plasma membrane"/>
    <property type="evidence" value="ECO:0007669"/>
    <property type="project" value="TreeGrafter"/>
</dbReference>
<reference evidence="1" key="1">
    <citation type="submission" date="2025-08" db="UniProtKB">
        <authorList>
            <consortium name="Ensembl"/>
        </authorList>
    </citation>
    <scope>IDENTIFICATION</scope>
</reference>
<dbReference type="GO" id="GO:0005634">
    <property type="term" value="C:nucleus"/>
    <property type="evidence" value="ECO:0007669"/>
    <property type="project" value="TreeGrafter"/>
</dbReference>
<organism evidence="1 2">
    <name type="scientific">Mola mola</name>
    <name type="common">Ocean sunfish</name>
    <name type="synonym">Tetraodon mola</name>
    <dbReference type="NCBI Taxonomy" id="94237"/>
    <lineage>
        <taxon>Eukaryota</taxon>
        <taxon>Metazoa</taxon>
        <taxon>Chordata</taxon>
        <taxon>Craniata</taxon>
        <taxon>Vertebrata</taxon>
        <taxon>Euteleostomi</taxon>
        <taxon>Actinopterygii</taxon>
        <taxon>Neopterygii</taxon>
        <taxon>Teleostei</taxon>
        <taxon>Neoteleostei</taxon>
        <taxon>Acanthomorphata</taxon>
        <taxon>Eupercaria</taxon>
        <taxon>Tetraodontiformes</taxon>
        <taxon>Molidae</taxon>
        <taxon>Mola</taxon>
    </lineage>
</organism>
<dbReference type="Proteomes" id="UP000261620">
    <property type="component" value="Unplaced"/>
</dbReference>
<sequence>RRRGQGLGVRSSLGALGSLWRDKKEEKEEYSPCTTTLKGTRVTSSNGDNYIILSPVNTGEQVSLRRQSLLLSPLQIHHSTPSTFTCTPPSNCGNYQNCTIVQSHLPCSSYGTCTTLAPKTLIFPIFVQPLDLCSPDRTLLMTEEMVLHQANLLPAKVTVLIYSDLLLFTREDEAGRCNVLQSPLYLNTLQLTEGTHPLHIYFLQNSASGCRCLFSLEAFSLEQRIRVSLCLHDNIQLQLVAMEIGHAHQVQHHRK</sequence>
<proteinExistence type="predicted"/>
<evidence type="ECO:0000313" key="1">
    <source>
        <dbReference type="Ensembl" id="ENSMMOP00000027850.1"/>
    </source>
</evidence>
<keyword evidence="2" id="KW-1185">Reference proteome</keyword>
<name>A0A3Q3XG53_MOLML</name>
<reference evidence="1" key="2">
    <citation type="submission" date="2025-09" db="UniProtKB">
        <authorList>
            <consortium name="Ensembl"/>
        </authorList>
    </citation>
    <scope>IDENTIFICATION</scope>
</reference>
<accession>A0A3Q3XG53</accession>
<dbReference type="Ensembl" id="ENSMMOT00000028323.1">
    <property type="protein sequence ID" value="ENSMMOP00000027850.1"/>
    <property type="gene ID" value="ENSMMOG00000021048.1"/>
</dbReference>